<gene>
    <name evidence="4" type="ORF">EI427_17895</name>
</gene>
<dbReference type="PROSITE" id="PS01124">
    <property type="entry name" value="HTH_ARAC_FAMILY_2"/>
    <property type="match status" value="1"/>
</dbReference>
<dbReference type="Gene3D" id="1.10.10.60">
    <property type="entry name" value="Homeodomain-like"/>
    <property type="match status" value="1"/>
</dbReference>
<keyword evidence="5" id="KW-1185">Reference proteome</keyword>
<evidence type="ECO:0000256" key="2">
    <source>
        <dbReference type="ARBA" id="ARBA00023163"/>
    </source>
</evidence>
<dbReference type="GO" id="GO:0043565">
    <property type="term" value="F:sequence-specific DNA binding"/>
    <property type="evidence" value="ECO:0007669"/>
    <property type="project" value="InterPro"/>
</dbReference>
<feature type="domain" description="HTH araC/xylS-type" evidence="3">
    <location>
        <begin position="226"/>
        <end position="324"/>
    </location>
</feature>
<organism evidence="4 5">
    <name type="scientific">Flammeovirga pectinis</name>
    <dbReference type="NCBI Taxonomy" id="2494373"/>
    <lineage>
        <taxon>Bacteria</taxon>
        <taxon>Pseudomonadati</taxon>
        <taxon>Bacteroidota</taxon>
        <taxon>Cytophagia</taxon>
        <taxon>Cytophagales</taxon>
        <taxon>Flammeovirgaceae</taxon>
        <taxon>Flammeovirga</taxon>
    </lineage>
</organism>
<dbReference type="Pfam" id="PF12833">
    <property type="entry name" value="HTH_18"/>
    <property type="match status" value="1"/>
</dbReference>
<sequence length="328" mass="38084">MDQIYIPTRSMGISKTFENLKEAFPNAEHNRFRFRGKNGGNSIYLGYYDLLPGFEISIIKTTNVKQVYYEEIKKDENWIILKFIRNKTVIDPIKKTLTLNEFGSDEVILYNTGLPLDTIMSANQYVEMVSIRINFNVLYDYTTLTKEQLDEISNSNKKIILHERMVPKIKAGIDELFKCQEIDEGVIGYSISKSLEMATHFLIQIKNRFTTPENYGISDYNYNQMIAIRDFLLEDLSLNIEIHDITKKFGVSTANFHRNFKKVFGTSPHKFIKKSRLDNAFNMLKSTDLPIVEIADQLGFTHASHLTNTFKEEFAITPKQLRKKINNL</sequence>
<reference evidence="4 5" key="1">
    <citation type="submission" date="2018-12" db="EMBL/GenBank/DDBJ databases">
        <title>Flammeovirga pectinis sp. nov., isolated from the gut of the Korean scallop, Patinopecten yessoensis.</title>
        <authorList>
            <person name="Bae J.-W."/>
            <person name="Jeong Y.-S."/>
            <person name="Kang W."/>
        </authorList>
    </citation>
    <scope>NUCLEOTIDE SEQUENCE [LARGE SCALE GENOMIC DNA]</scope>
    <source>
        <strain evidence="4 5">L12M1</strain>
    </source>
</reference>
<keyword evidence="1" id="KW-0805">Transcription regulation</keyword>
<dbReference type="InterPro" id="IPR009057">
    <property type="entry name" value="Homeodomain-like_sf"/>
</dbReference>
<evidence type="ECO:0000313" key="5">
    <source>
        <dbReference type="Proteomes" id="UP000267268"/>
    </source>
</evidence>
<dbReference type="InterPro" id="IPR053142">
    <property type="entry name" value="PchR_regulatory_protein"/>
</dbReference>
<protein>
    <submittedName>
        <fullName evidence="4">Helix-turn-helix domain-containing protein</fullName>
    </submittedName>
</protein>
<keyword evidence="2" id="KW-0804">Transcription</keyword>
<dbReference type="AlphaFoldDB" id="A0A3Q9FP86"/>
<dbReference type="InterPro" id="IPR018060">
    <property type="entry name" value="HTH_AraC"/>
</dbReference>
<dbReference type="OrthoDB" id="642439at2"/>
<dbReference type="GO" id="GO:0003700">
    <property type="term" value="F:DNA-binding transcription factor activity"/>
    <property type="evidence" value="ECO:0007669"/>
    <property type="project" value="InterPro"/>
</dbReference>
<proteinExistence type="predicted"/>
<dbReference type="KEGG" id="fll:EI427_17895"/>
<dbReference type="SMART" id="SM00342">
    <property type="entry name" value="HTH_ARAC"/>
    <property type="match status" value="1"/>
</dbReference>
<evidence type="ECO:0000256" key="1">
    <source>
        <dbReference type="ARBA" id="ARBA00023015"/>
    </source>
</evidence>
<accession>A0A3Q9FP86</accession>
<name>A0A3Q9FP86_9BACT</name>
<dbReference type="SUPFAM" id="SSF46689">
    <property type="entry name" value="Homeodomain-like"/>
    <property type="match status" value="2"/>
</dbReference>
<evidence type="ECO:0000313" key="4">
    <source>
        <dbReference type="EMBL" id="AZQ64031.1"/>
    </source>
</evidence>
<evidence type="ECO:0000259" key="3">
    <source>
        <dbReference type="PROSITE" id="PS01124"/>
    </source>
</evidence>
<dbReference type="Proteomes" id="UP000267268">
    <property type="component" value="Chromosome 1"/>
</dbReference>
<dbReference type="PANTHER" id="PTHR47893">
    <property type="entry name" value="REGULATORY PROTEIN PCHR"/>
    <property type="match status" value="1"/>
</dbReference>
<dbReference type="RefSeq" id="WP_126617323.1">
    <property type="nucleotide sequence ID" value="NZ_CP034562.1"/>
</dbReference>
<dbReference type="EMBL" id="CP034562">
    <property type="protein sequence ID" value="AZQ64031.1"/>
    <property type="molecule type" value="Genomic_DNA"/>
</dbReference>
<dbReference type="PANTHER" id="PTHR47893:SF1">
    <property type="entry name" value="REGULATORY PROTEIN PCHR"/>
    <property type="match status" value="1"/>
</dbReference>